<comment type="similarity">
    <text evidence="2">Belongs to the MipA/OmpV family.</text>
</comment>
<evidence type="ECO:0000256" key="4">
    <source>
        <dbReference type="ARBA" id="ARBA00023136"/>
    </source>
</evidence>
<evidence type="ECO:0000313" key="8">
    <source>
        <dbReference type="Proteomes" id="UP000194841"/>
    </source>
</evidence>
<name>A0A244CV14_PSEDV</name>
<dbReference type="GO" id="GO:0009279">
    <property type="term" value="C:cell outer membrane"/>
    <property type="evidence" value="ECO:0007669"/>
    <property type="project" value="UniProtKB-SubCell"/>
</dbReference>
<dbReference type="InterPro" id="IPR010583">
    <property type="entry name" value="MipA"/>
</dbReference>
<dbReference type="Proteomes" id="UP000194841">
    <property type="component" value="Unassembled WGS sequence"/>
</dbReference>
<dbReference type="OrthoDB" id="8562138at2"/>
<reference evidence="7 8" key="1">
    <citation type="submission" date="2017-02" db="EMBL/GenBank/DDBJ databases">
        <title>Pseudoalteromonas ulvae TC14 Genome.</title>
        <authorList>
            <person name="Molmeret M."/>
        </authorList>
    </citation>
    <scope>NUCLEOTIDE SEQUENCE [LARGE SCALE GENOMIC DNA]</scope>
    <source>
        <strain evidence="7">TC14</strain>
    </source>
</reference>
<gene>
    <name evidence="7" type="ORF">B1199_04180</name>
</gene>
<dbReference type="EMBL" id="MWPV01000001">
    <property type="protein sequence ID" value="OUL59473.1"/>
    <property type="molecule type" value="Genomic_DNA"/>
</dbReference>
<evidence type="ECO:0008006" key="9">
    <source>
        <dbReference type="Google" id="ProtNLM"/>
    </source>
</evidence>
<feature type="signal peptide" evidence="6">
    <location>
        <begin position="1"/>
        <end position="23"/>
    </location>
</feature>
<evidence type="ECO:0000256" key="3">
    <source>
        <dbReference type="ARBA" id="ARBA00022729"/>
    </source>
</evidence>
<dbReference type="PANTHER" id="PTHR38776:SF1">
    <property type="entry name" value="MLTA-INTERACTING PROTEIN-RELATED"/>
    <property type="match status" value="1"/>
</dbReference>
<dbReference type="Pfam" id="PF06629">
    <property type="entry name" value="MipA"/>
    <property type="match status" value="1"/>
</dbReference>
<keyword evidence="5" id="KW-0998">Cell outer membrane</keyword>
<keyword evidence="8" id="KW-1185">Reference proteome</keyword>
<accession>A0A244CV14</accession>
<feature type="chain" id="PRO_5012309194" description="MipA/OmpV family protein" evidence="6">
    <location>
        <begin position="24"/>
        <end position="281"/>
    </location>
</feature>
<evidence type="ECO:0000256" key="6">
    <source>
        <dbReference type="SAM" id="SignalP"/>
    </source>
</evidence>
<dbReference type="PANTHER" id="PTHR38776">
    <property type="entry name" value="MLTA-INTERACTING PROTEIN-RELATED"/>
    <property type="match status" value="1"/>
</dbReference>
<organism evidence="7 8">
    <name type="scientific">Pseudoalteromonas ulvae</name>
    <dbReference type="NCBI Taxonomy" id="107327"/>
    <lineage>
        <taxon>Bacteria</taxon>
        <taxon>Pseudomonadati</taxon>
        <taxon>Pseudomonadota</taxon>
        <taxon>Gammaproteobacteria</taxon>
        <taxon>Alteromonadales</taxon>
        <taxon>Pseudoalteromonadaceae</taxon>
        <taxon>Pseudoalteromonas</taxon>
    </lineage>
</organism>
<evidence type="ECO:0000313" key="7">
    <source>
        <dbReference type="EMBL" id="OUL59473.1"/>
    </source>
</evidence>
<evidence type="ECO:0000256" key="5">
    <source>
        <dbReference type="ARBA" id="ARBA00023237"/>
    </source>
</evidence>
<comment type="caution">
    <text evidence="7">The sequence shown here is derived from an EMBL/GenBank/DDBJ whole genome shotgun (WGS) entry which is preliminary data.</text>
</comment>
<protein>
    <recommendedName>
        <fullName evidence="9">MipA/OmpV family protein</fullName>
    </recommendedName>
</protein>
<keyword evidence="3 6" id="KW-0732">Signal</keyword>
<dbReference type="RefSeq" id="WP_086742863.1">
    <property type="nucleotide sequence ID" value="NZ_MWPV01000001.1"/>
</dbReference>
<dbReference type="AlphaFoldDB" id="A0A244CV14"/>
<comment type="subcellular location">
    <subcellularLocation>
        <location evidence="1">Cell outer membrane</location>
    </subcellularLocation>
</comment>
<sequence length="281" mass="32047">MLTKHLFKGLLLLSLVYLPAANASNRYYADNALEPTEGFAWDWSLGLGYYVADTYLAGVDPYNDGIEFNINLAMSYDKFYFDADNSQLSGNFTIGYSLINKYEWDLDIIGTNVQDGFDQYGTYYNEDSIVEELAGIKVREYDFDVGLRLTRRLNESQFSLEILKDISGSHSGIIVNSFVSHIQTYRNWEFRAGVGLNYYSSDFVDYYFGISADEAINGRPIYVGSSGVNVLTEFHAEYPINENWVFLAGWLSTWFSQSINDSPIVSQDYQHKAKVGVRYVF</sequence>
<keyword evidence="4" id="KW-0472">Membrane</keyword>
<evidence type="ECO:0000256" key="2">
    <source>
        <dbReference type="ARBA" id="ARBA00005722"/>
    </source>
</evidence>
<proteinExistence type="inferred from homology"/>
<evidence type="ECO:0000256" key="1">
    <source>
        <dbReference type="ARBA" id="ARBA00004442"/>
    </source>
</evidence>